<dbReference type="GO" id="GO:0005975">
    <property type="term" value="P:carbohydrate metabolic process"/>
    <property type="evidence" value="ECO:0007669"/>
    <property type="project" value="InterPro"/>
</dbReference>
<dbReference type="GO" id="GO:0030246">
    <property type="term" value="F:carbohydrate binding"/>
    <property type="evidence" value="ECO:0007669"/>
    <property type="project" value="InterPro"/>
</dbReference>
<organism evidence="9 10">
    <name type="scientific">Trichoplax adhaerens</name>
    <name type="common">Trichoplax reptans</name>
    <dbReference type="NCBI Taxonomy" id="10228"/>
    <lineage>
        <taxon>Eukaryota</taxon>
        <taxon>Metazoa</taxon>
        <taxon>Placozoa</taxon>
        <taxon>Uniplacotomia</taxon>
        <taxon>Trichoplacea</taxon>
        <taxon>Trichoplacidae</taxon>
        <taxon>Trichoplax</taxon>
    </lineage>
</organism>
<dbReference type="CDD" id="cd14752">
    <property type="entry name" value="GH31_N"/>
    <property type="match status" value="1"/>
</dbReference>
<dbReference type="PhylomeDB" id="B3RN27"/>
<feature type="domain" description="Glycoside hydrolase family 31 TIM barrel" evidence="6">
    <location>
        <begin position="208"/>
        <end position="568"/>
    </location>
</feature>
<dbReference type="HOGENOM" id="CLU_000631_11_2_1"/>
<dbReference type="Gene3D" id="2.60.40.1760">
    <property type="entry name" value="glycosyl hydrolase (family 31)"/>
    <property type="match status" value="1"/>
</dbReference>
<dbReference type="InterPro" id="IPR048395">
    <property type="entry name" value="Glyco_hydro_31_C"/>
</dbReference>
<dbReference type="InterPro" id="IPR025887">
    <property type="entry name" value="Glyco_hydro_31_N_dom"/>
</dbReference>
<feature type="domain" description="Glycosyl hydrolase family 31 C-terminal" evidence="8">
    <location>
        <begin position="584"/>
        <end position="669"/>
    </location>
</feature>
<evidence type="ECO:0000259" key="6">
    <source>
        <dbReference type="Pfam" id="PF01055"/>
    </source>
</evidence>
<accession>B3RN27</accession>
<dbReference type="Pfam" id="PF13802">
    <property type="entry name" value="Gal_mutarotas_2"/>
    <property type="match status" value="1"/>
</dbReference>
<gene>
    <name evidence="9" type="ORF">TRIADDRAFT_21692</name>
</gene>
<evidence type="ECO:0000313" key="10">
    <source>
        <dbReference type="Proteomes" id="UP000009022"/>
    </source>
</evidence>
<dbReference type="CDD" id="cd06602">
    <property type="entry name" value="GH31_MGAM_SI_GAA"/>
    <property type="match status" value="1"/>
</dbReference>
<keyword evidence="3" id="KW-0325">Glycoprotein</keyword>
<dbReference type="EMBL" id="DS985242">
    <property type="protein sequence ID" value="EDV27381.1"/>
    <property type="molecule type" value="Genomic_DNA"/>
</dbReference>
<evidence type="ECO:0000256" key="5">
    <source>
        <dbReference type="RuleBase" id="RU361185"/>
    </source>
</evidence>
<keyword evidence="2 5" id="KW-0378">Hydrolase</keyword>
<dbReference type="FunFam" id="3.20.20.80:FF:000016">
    <property type="entry name" value="Maltase-glucoamylase, intestinal"/>
    <property type="match status" value="1"/>
</dbReference>
<evidence type="ECO:0000256" key="4">
    <source>
        <dbReference type="ARBA" id="ARBA00023295"/>
    </source>
</evidence>
<dbReference type="SUPFAM" id="SSF51011">
    <property type="entry name" value="Glycosyl hydrolase domain"/>
    <property type="match status" value="1"/>
</dbReference>
<dbReference type="InParanoid" id="B3RN27"/>
<keyword evidence="10" id="KW-1185">Reference proteome</keyword>
<evidence type="ECO:0000259" key="7">
    <source>
        <dbReference type="Pfam" id="PF13802"/>
    </source>
</evidence>
<dbReference type="PROSITE" id="PS00129">
    <property type="entry name" value="GLYCOSYL_HYDROL_F31_1"/>
    <property type="match status" value="1"/>
</dbReference>
<dbReference type="Proteomes" id="UP000009022">
    <property type="component" value="Unassembled WGS sequence"/>
</dbReference>
<feature type="domain" description="Glycoside hydrolase family 31 N-terminal" evidence="7">
    <location>
        <begin position="84"/>
        <end position="165"/>
    </location>
</feature>
<dbReference type="GeneID" id="6750997"/>
<dbReference type="RefSeq" id="XP_002109215.1">
    <property type="nucleotide sequence ID" value="XM_002109179.1"/>
</dbReference>
<dbReference type="SUPFAM" id="SSF51445">
    <property type="entry name" value="(Trans)glycosidases"/>
    <property type="match status" value="1"/>
</dbReference>
<dbReference type="Pfam" id="PF21365">
    <property type="entry name" value="Glyco_hydro_31_3rd"/>
    <property type="match status" value="1"/>
</dbReference>
<feature type="non-terminal residue" evidence="9">
    <location>
        <position position="1"/>
    </location>
</feature>
<dbReference type="OrthoDB" id="5839090at2759"/>
<dbReference type="PANTHER" id="PTHR22762:SF131">
    <property type="entry name" value="GLYCOSIDE HYDROLASE FAMILY 31 N-TERMINAL DOMAIN-CONTAINING PROTEIN"/>
    <property type="match status" value="1"/>
</dbReference>
<dbReference type="InterPro" id="IPR000322">
    <property type="entry name" value="Glyco_hydro_31_TIM"/>
</dbReference>
<evidence type="ECO:0000256" key="2">
    <source>
        <dbReference type="ARBA" id="ARBA00022801"/>
    </source>
</evidence>
<reference evidence="9 10" key="1">
    <citation type="journal article" date="2008" name="Nature">
        <title>The Trichoplax genome and the nature of placozoans.</title>
        <authorList>
            <person name="Srivastava M."/>
            <person name="Begovic E."/>
            <person name="Chapman J."/>
            <person name="Putnam N.H."/>
            <person name="Hellsten U."/>
            <person name="Kawashima T."/>
            <person name="Kuo A."/>
            <person name="Mitros T."/>
            <person name="Salamov A."/>
            <person name="Carpenter M.L."/>
            <person name="Signorovitch A.Y."/>
            <person name="Moreno M.A."/>
            <person name="Kamm K."/>
            <person name="Grimwood J."/>
            <person name="Schmutz J."/>
            <person name="Shapiro H."/>
            <person name="Grigoriev I.V."/>
            <person name="Buss L.W."/>
            <person name="Schierwater B."/>
            <person name="Dellaporta S.L."/>
            <person name="Rokhsar D.S."/>
        </authorList>
    </citation>
    <scope>NUCLEOTIDE SEQUENCE [LARGE SCALE GENOMIC DNA]</scope>
    <source>
        <strain evidence="9 10">Grell-BS-1999</strain>
    </source>
</reference>
<name>B3RN27_TRIAD</name>
<dbReference type="eggNOG" id="KOG1065">
    <property type="taxonomic scope" value="Eukaryota"/>
</dbReference>
<dbReference type="Gene3D" id="3.20.20.80">
    <property type="entry name" value="Glycosidases"/>
    <property type="match status" value="1"/>
</dbReference>
<evidence type="ECO:0008006" key="11">
    <source>
        <dbReference type="Google" id="ProtNLM"/>
    </source>
</evidence>
<comment type="similarity">
    <text evidence="1 5">Belongs to the glycosyl hydrolase 31 family.</text>
</comment>
<evidence type="ECO:0000256" key="3">
    <source>
        <dbReference type="ARBA" id="ARBA00023180"/>
    </source>
</evidence>
<dbReference type="Gene3D" id="2.60.40.1180">
    <property type="entry name" value="Golgi alpha-mannosidase II"/>
    <property type="match status" value="2"/>
</dbReference>
<dbReference type="InterPro" id="IPR011013">
    <property type="entry name" value="Gal_mutarotase_sf_dom"/>
</dbReference>
<dbReference type="STRING" id="10228.B3RN27"/>
<keyword evidence="4 5" id="KW-0326">Glycosidase</keyword>
<dbReference type="PANTHER" id="PTHR22762">
    <property type="entry name" value="ALPHA-GLUCOSIDASE"/>
    <property type="match status" value="1"/>
</dbReference>
<dbReference type="CTD" id="6750997"/>
<dbReference type="InterPro" id="IPR030458">
    <property type="entry name" value="Glyco_hydro_31_AS"/>
</dbReference>
<dbReference type="GO" id="GO:0004558">
    <property type="term" value="F:alpha-1,4-glucosidase activity"/>
    <property type="evidence" value="ECO:0000318"/>
    <property type="project" value="GO_Central"/>
</dbReference>
<evidence type="ECO:0000256" key="1">
    <source>
        <dbReference type="ARBA" id="ARBA00007806"/>
    </source>
</evidence>
<dbReference type="AlphaFoldDB" id="B3RN27"/>
<sequence>YGAAISPLDVHIEYQIPSRLHIKISDPKSKRWEVPASVSPVPKSDSFAEHIKLYKVEYAEIGQPFFFAVIRATTKEVLFNTSNTPLFFNDQYLEISTHLPSNAHLYGLGEHIDPFLISNGTFLTLWNHDIGTPPKVNLYGSHPFLLDVRPHNGNAHGVFLRNSNGMDIIYYNNILTYKLIGGVLDFYFFLGPTANDVVQQYHDVIGRPVMIPYWSLGFHQSRFGYRNVEALETVVKKYHDNNIPLDTIWSDIDYMDKAKDFTLDPINYPLKRMQNFTNTLHDNFQHYVIMTDCGISTSSSYEPYLTGLKNDIFIKDKNGKVFVGRVWPGYTAFPDFLNPASLAYWKQHIQSFREKVKFDGVWIDMNEISNFCNGECHRRSFTNISNTVKADVNSPPYKINNVNKQLPLNTKTLDMDALHYHGILEYDAHNLYGLLEARATHKSLISISSKRPFVLSRSTWPGSGVYTAHWTGDNHATFDDMHNSIIGVLNFQLFGIPMIGSDICGFNGDSNEELCARWMELGAFYPFARNHNTKGAKPQEPYTWKSVASISSQVLSLRYSLLPYYYTLFYQVTTANAEHRTGVVLEPLFFEFPNDINTYSIDKQFLVGPGLLICPVLTKGAKSVKAYFPQGQWYDILTYKLEYGDDHKGSHKTINAPLEKIPVYIRGGVTVPMQRPALTTTATRRNPFKLLIALTSKSTSIGKHYFDDGISLNTTR</sequence>
<proteinExistence type="inferred from homology"/>
<evidence type="ECO:0000313" key="9">
    <source>
        <dbReference type="EMBL" id="EDV27381.1"/>
    </source>
</evidence>
<dbReference type="SUPFAM" id="SSF74650">
    <property type="entry name" value="Galactose mutarotase-like"/>
    <property type="match status" value="1"/>
</dbReference>
<evidence type="ECO:0000259" key="8">
    <source>
        <dbReference type="Pfam" id="PF21365"/>
    </source>
</evidence>
<dbReference type="InterPro" id="IPR017853">
    <property type="entry name" value="GH"/>
</dbReference>
<dbReference type="KEGG" id="tad:TRIADDRAFT_21692"/>
<dbReference type="OMA" id="NYTASPF"/>
<dbReference type="InterPro" id="IPR013780">
    <property type="entry name" value="Glyco_hydro_b"/>
</dbReference>
<protein>
    <recommendedName>
        <fullName evidence="11">Galactose mutarotase N-terminal barrel domain-containing protein</fullName>
    </recommendedName>
</protein>
<dbReference type="Pfam" id="PF01055">
    <property type="entry name" value="Glyco_hydro_31_2nd"/>
    <property type="match status" value="1"/>
</dbReference>